<dbReference type="AlphaFoldDB" id="A0A6I2MTS4"/>
<evidence type="ECO:0000313" key="2">
    <source>
        <dbReference type="EMBL" id="MRX65890.1"/>
    </source>
</evidence>
<gene>
    <name evidence="2" type="ORF">GJ691_17200</name>
</gene>
<comment type="caution">
    <text evidence="2">The sequence shown here is derived from an EMBL/GenBank/DDBJ whole genome shotgun (WGS) entry which is preliminary data.</text>
</comment>
<feature type="signal peptide" evidence="1">
    <location>
        <begin position="1"/>
        <end position="23"/>
    </location>
</feature>
<sequence>MKKRTLNAVGFLCFVLGTNGMLAQNYEPTKELVKKHTVMEQYEPDMILSVDEREQLKEKHKNLIAKRKSVLDTLDISERRRQRLLRVLSKSPFSNELNKAMADIEFEDETDNQ</sequence>
<name>A0A6I2MTS4_9FLAO</name>
<keyword evidence="1" id="KW-0732">Signal</keyword>
<dbReference type="OrthoDB" id="1446828at2"/>
<feature type="chain" id="PRO_5026006162" evidence="1">
    <location>
        <begin position="24"/>
        <end position="113"/>
    </location>
</feature>
<keyword evidence="3" id="KW-1185">Reference proteome</keyword>
<dbReference type="RefSeq" id="WP_154369169.1">
    <property type="nucleotide sequence ID" value="NZ_CANMYZ010000003.1"/>
</dbReference>
<proteinExistence type="predicted"/>
<organism evidence="2 3">
    <name type="scientific">Maribacter luteus</name>
    <dbReference type="NCBI Taxonomy" id="2594478"/>
    <lineage>
        <taxon>Bacteria</taxon>
        <taxon>Pseudomonadati</taxon>
        <taxon>Bacteroidota</taxon>
        <taxon>Flavobacteriia</taxon>
        <taxon>Flavobacteriales</taxon>
        <taxon>Flavobacteriaceae</taxon>
        <taxon>Maribacter</taxon>
    </lineage>
</organism>
<evidence type="ECO:0000256" key="1">
    <source>
        <dbReference type="SAM" id="SignalP"/>
    </source>
</evidence>
<protein>
    <submittedName>
        <fullName evidence="2">Uncharacterized protein</fullName>
    </submittedName>
</protein>
<dbReference type="Proteomes" id="UP000443153">
    <property type="component" value="Unassembled WGS sequence"/>
</dbReference>
<dbReference type="EMBL" id="WKJH01000030">
    <property type="protein sequence ID" value="MRX65890.1"/>
    <property type="molecule type" value="Genomic_DNA"/>
</dbReference>
<evidence type="ECO:0000313" key="3">
    <source>
        <dbReference type="Proteomes" id="UP000443153"/>
    </source>
</evidence>
<accession>A0A6I2MTS4</accession>
<reference evidence="2 3" key="1">
    <citation type="submission" date="2019-11" db="EMBL/GenBank/DDBJ databases">
        <title>Maribacter lutea sp. nov., a marine bacterium isolated from intertidal sand.</title>
        <authorList>
            <person name="Liu A."/>
        </authorList>
    </citation>
    <scope>NUCLEOTIDE SEQUENCE [LARGE SCALE GENOMIC DNA]</scope>
    <source>
        <strain evidence="2 3">RZ05</strain>
    </source>
</reference>